<accession>A0A4Y2HIF8</accession>
<dbReference type="EMBL" id="BGPR01001956">
    <property type="protein sequence ID" value="GBM65028.1"/>
    <property type="molecule type" value="Genomic_DNA"/>
</dbReference>
<proteinExistence type="predicted"/>
<name>A0A4Y2HIF8_ARAVE</name>
<evidence type="ECO:0000256" key="1">
    <source>
        <dbReference type="SAM" id="MobiDB-lite"/>
    </source>
</evidence>
<reference evidence="2 3" key="1">
    <citation type="journal article" date="2019" name="Sci. Rep.">
        <title>Orb-weaving spider Araneus ventricosus genome elucidates the spidroin gene catalogue.</title>
        <authorList>
            <person name="Kono N."/>
            <person name="Nakamura H."/>
            <person name="Ohtoshi R."/>
            <person name="Moran D.A.P."/>
            <person name="Shinohara A."/>
            <person name="Yoshida Y."/>
            <person name="Fujiwara M."/>
            <person name="Mori M."/>
            <person name="Tomita M."/>
            <person name="Arakawa K."/>
        </authorList>
    </citation>
    <scope>NUCLEOTIDE SEQUENCE [LARGE SCALE GENOMIC DNA]</scope>
</reference>
<feature type="region of interest" description="Disordered" evidence="1">
    <location>
        <begin position="179"/>
        <end position="246"/>
    </location>
</feature>
<sequence length="254" mass="28936">MIPWAIHISKNQICNVNSYRDIMKNVLRMRKDMAKIWECFDDLMGHPYIQEPTVPVIEQTTTVDFEESFNRFVQFLGGIWNPEMNGLLGYKPKFGLDRLFLAWFPANLFARRSLANVESLHDYTIAPYPGEIPYHDVEDKMSGSIHMLCFWINVNFLYRSGYRFLLFVKSVMNYIKNRGEEPSSAQTRSPSVSLVAKSEGQVLPPEDPQVNPTAEQGRKLSEPDSSVKVPKEERTSSNVQDDGSLVSVSGCIAC</sequence>
<feature type="compositionally biased region" description="Polar residues" evidence="1">
    <location>
        <begin position="183"/>
        <end position="192"/>
    </location>
</feature>
<evidence type="ECO:0000313" key="2">
    <source>
        <dbReference type="EMBL" id="GBM65028.1"/>
    </source>
</evidence>
<protein>
    <submittedName>
        <fullName evidence="2">Uncharacterized protein</fullName>
    </submittedName>
</protein>
<comment type="caution">
    <text evidence="2">The sequence shown here is derived from an EMBL/GenBank/DDBJ whole genome shotgun (WGS) entry which is preliminary data.</text>
</comment>
<keyword evidence="3" id="KW-1185">Reference proteome</keyword>
<dbReference type="OrthoDB" id="6434902at2759"/>
<dbReference type="AlphaFoldDB" id="A0A4Y2HIF8"/>
<organism evidence="2 3">
    <name type="scientific">Araneus ventricosus</name>
    <name type="common">Orbweaver spider</name>
    <name type="synonym">Epeira ventricosa</name>
    <dbReference type="NCBI Taxonomy" id="182803"/>
    <lineage>
        <taxon>Eukaryota</taxon>
        <taxon>Metazoa</taxon>
        <taxon>Ecdysozoa</taxon>
        <taxon>Arthropoda</taxon>
        <taxon>Chelicerata</taxon>
        <taxon>Arachnida</taxon>
        <taxon>Araneae</taxon>
        <taxon>Araneomorphae</taxon>
        <taxon>Entelegynae</taxon>
        <taxon>Araneoidea</taxon>
        <taxon>Araneidae</taxon>
        <taxon>Araneus</taxon>
    </lineage>
</organism>
<dbReference type="Proteomes" id="UP000499080">
    <property type="component" value="Unassembled WGS sequence"/>
</dbReference>
<evidence type="ECO:0000313" key="3">
    <source>
        <dbReference type="Proteomes" id="UP000499080"/>
    </source>
</evidence>
<gene>
    <name evidence="2" type="ORF">AVEN_68949_1</name>
</gene>